<sequence length="173" mass="19932">MIKLKEKMQPERIQAREHHLTVRLLRGLRHIPGVIVLERECEDRLGIVSWIIPGYHYNLVVKLLSDRFGIQARGGCSCAGPYGHHLLGITPELSRMIEQAVLKGDYSSKPGWVRTSLHPVMTVQEVDYILYAVTEIARHIETWRHDYLYNPLTNDWSHMHGQSIPDVAAMFEL</sequence>
<dbReference type="InterPro" id="IPR015422">
    <property type="entry name" value="PyrdxlP-dep_Trfase_small"/>
</dbReference>
<dbReference type="PANTHER" id="PTHR43686">
    <property type="entry name" value="SULFURTRANSFERASE-RELATED"/>
    <property type="match status" value="1"/>
</dbReference>
<feature type="domain" description="Aminotransferase class V" evidence="1">
    <location>
        <begin position="2"/>
        <end position="128"/>
    </location>
</feature>
<dbReference type="Proteomes" id="UP000608420">
    <property type="component" value="Unassembled WGS sequence"/>
</dbReference>
<dbReference type="EMBL" id="BMIW01000039">
    <property type="protein sequence ID" value="GGG14748.1"/>
    <property type="molecule type" value="Genomic_DNA"/>
</dbReference>
<dbReference type="Gene3D" id="3.90.1150.10">
    <property type="entry name" value="Aspartate Aminotransferase, domain 1"/>
    <property type="match status" value="1"/>
</dbReference>
<dbReference type="PANTHER" id="PTHR43686:SF1">
    <property type="entry name" value="AMINOTRAN_5 DOMAIN-CONTAINING PROTEIN"/>
    <property type="match status" value="1"/>
</dbReference>
<evidence type="ECO:0000259" key="1">
    <source>
        <dbReference type="Pfam" id="PF00266"/>
    </source>
</evidence>
<reference evidence="3" key="1">
    <citation type="journal article" date="2019" name="Int. J. Syst. Evol. Microbiol.">
        <title>The Global Catalogue of Microorganisms (GCM) 10K type strain sequencing project: providing services to taxonomists for standard genome sequencing and annotation.</title>
        <authorList>
            <consortium name="The Broad Institute Genomics Platform"/>
            <consortium name="The Broad Institute Genome Sequencing Center for Infectious Disease"/>
            <person name="Wu L."/>
            <person name="Ma J."/>
        </authorList>
    </citation>
    <scope>NUCLEOTIDE SEQUENCE [LARGE SCALE GENOMIC DNA]</scope>
    <source>
        <strain evidence="3">CGMCC 1.15420</strain>
    </source>
</reference>
<dbReference type="InterPro" id="IPR000192">
    <property type="entry name" value="Aminotrans_V_dom"/>
</dbReference>
<dbReference type="Pfam" id="PF00266">
    <property type="entry name" value="Aminotran_5"/>
    <property type="match status" value="1"/>
</dbReference>
<gene>
    <name evidence="2" type="ORF">GCM10010913_40780</name>
</gene>
<organism evidence="2 3">
    <name type="scientific">Paenibacillus aceti</name>
    <dbReference type="NCBI Taxonomy" id="1820010"/>
    <lineage>
        <taxon>Bacteria</taxon>
        <taxon>Bacillati</taxon>
        <taxon>Bacillota</taxon>
        <taxon>Bacilli</taxon>
        <taxon>Bacillales</taxon>
        <taxon>Paenibacillaceae</taxon>
        <taxon>Paenibacillus</taxon>
    </lineage>
</organism>
<protein>
    <recommendedName>
        <fullName evidence="1">Aminotransferase class V domain-containing protein</fullName>
    </recommendedName>
</protein>
<accession>A0ABQ1W567</accession>
<dbReference type="SUPFAM" id="SSF53383">
    <property type="entry name" value="PLP-dependent transferases"/>
    <property type="match status" value="1"/>
</dbReference>
<evidence type="ECO:0000313" key="3">
    <source>
        <dbReference type="Proteomes" id="UP000608420"/>
    </source>
</evidence>
<dbReference type="InterPro" id="IPR015424">
    <property type="entry name" value="PyrdxlP-dep_Trfase"/>
</dbReference>
<proteinExistence type="predicted"/>
<evidence type="ECO:0000313" key="2">
    <source>
        <dbReference type="EMBL" id="GGG14748.1"/>
    </source>
</evidence>
<keyword evidence="3" id="KW-1185">Reference proteome</keyword>
<name>A0ABQ1W567_9BACL</name>
<comment type="caution">
    <text evidence="2">The sequence shown here is derived from an EMBL/GenBank/DDBJ whole genome shotgun (WGS) entry which is preliminary data.</text>
</comment>